<dbReference type="AlphaFoldDB" id="A0A0X3U0A4"/>
<dbReference type="InterPro" id="IPR006143">
    <property type="entry name" value="RND_pump_MFP"/>
</dbReference>
<sequence length="297" mass="32648">MRVLEMLSTLVTKWRLLLVAVFATLFGFHASDPAFAGGTEFEGRIEAVERSDVYSRAEGIVEEVLVEQGDYVEAGTPLLRLRNDLEKLAIDSAKAELAKASAILLQARDRLERAAQLSTRGTATEVALFEAETNLTLTEADRSLAETALEIAQTNYEDTLIRAPISGHVEDPRVGPGSLVEFNSGDPPLFQIVNLNRLRVVFEIPYTQWISGMNGDNSRSDASSEASAFRVQTETGQVLRDSIPLTGSAVWFDEQNGKIRVWADLKNPDHTLRPGMKVVVTPILTPGTAEKDHSIRK</sequence>
<comment type="caution">
    <text evidence="2">The sequence shown here is derived from an EMBL/GenBank/DDBJ whole genome shotgun (WGS) entry which is preliminary data.</text>
</comment>
<dbReference type="Gene3D" id="2.40.50.100">
    <property type="match status" value="1"/>
</dbReference>
<dbReference type="PANTHER" id="PTHR30469:SF15">
    <property type="entry name" value="HLYD FAMILY OF SECRETION PROTEINS"/>
    <property type="match status" value="1"/>
</dbReference>
<dbReference type="PANTHER" id="PTHR30469">
    <property type="entry name" value="MULTIDRUG RESISTANCE PROTEIN MDTA"/>
    <property type="match status" value="1"/>
</dbReference>
<dbReference type="STRING" id="1685378.AVO44_05950"/>
<evidence type="ECO:0000313" key="3">
    <source>
        <dbReference type="Proteomes" id="UP000053690"/>
    </source>
</evidence>
<evidence type="ECO:0000313" key="2">
    <source>
        <dbReference type="EMBL" id="KUJ81388.1"/>
    </source>
</evidence>
<evidence type="ECO:0000256" key="1">
    <source>
        <dbReference type="ARBA" id="ARBA00009477"/>
    </source>
</evidence>
<dbReference type="GO" id="GO:1990281">
    <property type="term" value="C:efflux pump complex"/>
    <property type="evidence" value="ECO:0007669"/>
    <property type="project" value="TreeGrafter"/>
</dbReference>
<reference evidence="3" key="1">
    <citation type="submission" date="2015-12" db="EMBL/GenBank/DDBJ databases">
        <authorList>
            <person name="Zhang G."/>
            <person name="Stingl U."/>
        </authorList>
    </citation>
    <scope>NUCLEOTIDE SEQUENCE [LARGE SCALE GENOMIC DNA]</scope>
    <source>
        <strain evidence="3">ZGT108</strain>
    </source>
</reference>
<dbReference type="Proteomes" id="UP000053690">
    <property type="component" value="Unassembled WGS sequence"/>
</dbReference>
<dbReference type="Gene3D" id="2.40.30.170">
    <property type="match status" value="1"/>
</dbReference>
<proteinExistence type="inferred from homology"/>
<dbReference type="Gene3D" id="1.10.287.470">
    <property type="entry name" value="Helix hairpin bin"/>
    <property type="match status" value="1"/>
</dbReference>
<gene>
    <name evidence="2" type="ORF">AVO44_05950</name>
</gene>
<dbReference type="GO" id="GO:0015562">
    <property type="term" value="F:efflux transmembrane transporter activity"/>
    <property type="evidence" value="ECO:0007669"/>
    <property type="project" value="TreeGrafter"/>
</dbReference>
<dbReference type="NCBIfam" id="TIGR01730">
    <property type="entry name" value="RND_mfp"/>
    <property type="match status" value="1"/>
</dbReference>
<keyword evidence="3" id="KW-1185">Reference proteome</keyword>
<dbReference type="SUPFAM" id="SSF111369">
    <property type="entry name" value="HlyD-like secretion proteins"/>
    <property type="match status" value="1"/>
</dbReference>
<dbReference type="EMBL" id="LQBP01000002">
    <property type="protein sequence ID" value="KUJ81388.1"/>
    <property type="molecule type" value="Genomic_DNA"/>
</dbReference>
<accession>A0A0X3U0A4</accession>
<organism evidence="2 3">
    <name type="scientific">Ruegeria profundi</name>
    <dbReference type="NCBI Taxonomy" id="1685378"/>
    <lineage>
        <taxon>Bacteria</taxon>
        <taxon>Pseudomonadati</taxon>
        <taxon>Pseudomonadota</taxon>
        <taxon>Alphaproteobacteria</taxon>
        <taxon>Rhodobacterales</taxon>
        <taxon>Roseobacteraceae</taxon>
        <taxon>Ruegeria</taxon>
    </lineage>
</organism>
<protein>
    <submittedName>
        <fullName evidence="2">Uncharacterized protein</fullName>
    </submittedName>
</protein>
<name>A0A0X3U0A4_9RHOB</name>
<comment type="similarity">
    <text evidence="1">Belongs to the membrane fusion protein (MFP) (TC 8.A.1) family.</text>
</comment>